<dbReference type="Gene3D" id="1.20.120.450">
    <property type="entry name" value="dinb family like domain"/>
    <property type="match status" value="1"/>
</dbReference>
<reference evidence="2 3" key="1">
    <citation type="submission" date="2019-02" db="EMBL/GenBank/DDBJ databases">
        <title>Deep-cultivation of Planctomycetes and their phenomic and genomic characterization uncovers novel biology.</title>
        <authorList>
            <person name="Wiegand S."/>
            <person name="Jogler M."/>
            <person name="Boedeker C."/>
            <person name="Pinto D."/>
            <person name="Vollmers J."/>
            <person name="Rivas-Marin E."/>
            <person name="Kohn T."/>
            <person name="Peeters S.H."/>
            <person name="Heuer A."/>
            <person name="Rast P."/>
            <person name="Oberbeckmann S."/>
            <person name="Bunk B."/>
            <person name="Jeske O."/>
            <person name="Meyerdierks A."/>
            <person name="Storesund J.E."/>
            <person name="Kallscheuer N."/>
            <person name="Luecker S."/>
            <person name="Lage O.M."/>
            <person name="Pohl T."/>
            <person name="Merkel B.J."/>
            <person name="Hornburger P."/>
            <person name="Mueller R.-W."/>
            <person name="Bruemmer F."/>
            <person name="Labrenz M."/>
            <person name="Spormann A.M."/>
            <person name="Op Den Camp H."/>
            <person name="Overmann J."/>
            <person name="Amann R."/>
            <person name="Jetten M.S.M."/>
            <person name="Mascher T."/>
            <person name="Medema M.H."/>
            <person name="Devos D.P."/>
            <person name="Kaster A.-K."/>
            <person name="Ovreas L."/>
            <person name="Rohde M."/>
            <person name="Galperin M.Y."/>
            <person name="Jogler C."/>
        </authorList>
    </citation>
    <scope>NUCLEOTIDE SEQUENCE [LARGE SCALE GENOMIC DNA]</scope>
    <source>
        <strain evidence="2 3">Pla111</strain>
    </source>
</reference>
<dbReference type="InterPro" id="IPR034660">
    <property type="entry name" value="DinB/YfiT-like"/>
</dbReference>
<evidence type="ECO:0000313" key="3">
    <source>
        <dbReference type="Proteomes" id="UP000318995"/>
    </source>
</evidence>
<keyword evidence="3" id="KW-1185">Reference proteome</keyword>
<name>A0A5C5VX25_9BACT</name>
<dbReference type="AlphaFoldDB" id="A0A5C5VX25"/>
<dbReference type="SUPFAM" id="SSF109854">
    <property type="entry name" value="DinB/YfiT-like putative metalloenzymes"/>
    <property type="match status" value="1"/>
</dbReference>
<gene>
    <name evidence="2" type="ORF">Pla111_25880</name>
</gene>
<evidence type="ECO:0000259" key="1">
    <source>
        <dbReference type="Pfam" id="PF12867"/>
    </source>
</evidence>
<feature type="domain" description="DinB-like" evidence="1">
    <location>
        <begin position="57"/>
        <end position="195"/>
    </location>
</feature>
<dbReference type="EMBL" id="SJPH01000005">
    <property type="protein sequence ID" value="TWT42950.1"/>
    <property type="molecule type" value="Genomic_DNA"/>
</dbReference>
<protein>
    <submittedName>
        <fullName evidence="2">DinB superfamily protein</fullName>
    </submittedName>
</protein>
<evidence type="ECO:0000313" key="2">
    <source>
        <dbReference type="EMBL" id="TWT42950.1"/>
    </source>
</evidence>
<dbReference type="InterPro" id="IPR024775">
    <property type="entry name" value="DinB-like"/>
</dbReference>
<organism evidence="2 3">
    <name type="scientific">Botrimarina hoheduenensis</name>
    <dbReference type="NCBI Taxonomy" id="2528000"/>
    <lineage>
        <taxon>Bacteria</taxon>
        <taxon>Pseudomonadati</taxon>
        <taxon>Planctomycetota</taxon>
        <taxon>Planctomycetia</taxon>
        <taxon>Pirellulales</taxon>
        <taxon>Lacipirellulaceae</taxon>
        <taxon>Botrimarina</taxon>
    </lineage>
</organism>
<proteinExistence type="predicted"/>
<accession>A0A5C5VX25</accession>
<dbReference type="Proteomes" id="UP000318995">
    <property type="component" value="Unassembled WGS sequence"/>
</dbReference>
<dbReference type="Pfam" id="PF12867">
    <property type="entry name" value="DinB_2"/>
    <property type="match status" value="1"/>
</dbReference>
<dbReference type="RefSeq" id="WP_231931008.1">
    <property type="nucleotide sequence ID" value="NZ_SJPH01000005.1"/>
</dbReference>
<comment type="caution">
    <text evidence="2">The sequence shown here is derived from an EMBL/GenBank/DDBJ whole genome shotgun (WGS) entry which is preliminary data.</text>
</comment>
<sequence length="209" mass="22730">MALADNGAVAVGCFLQTHSVRFRDTEAKQDKVAVDPFAPSLSIRQPPMNTELLTLYRFTLAMAESLMIDISEEEMAHQPAPGVNPPAWIIGHLAVVNEMALALMGHEKRLPAAWTIEFGPGSQPLPQQMEAYPPRAELLTALRETHAAVCLAVQDKDLGAMSAANPITPLAKSLPTQGDLLAHILTTHPASHLGHLSNWRRQRGRAPLF</sequence>